<dbReference type="Proteomes" id="UP000293874">
    <property type="component" value="Unassembled WGS sequence"/>
</dbReference>
<keyword evidence="1" id="KW-1133">Transmembrane helix</keyword>
<evidence type="ECO:0000313" key="3">
    <source>
        <dbReference type="Proteomes" id="UP000293874"/>
    </source>
</evidence>
<proteinExistence type="predicted"/>
<accession>A0A4Q7MSI4</accession>
<comment type="caution">
    <text evidence="2">The sequence shown here is derived from an EMBL/GenBank/DDBJ whole genome shotgun (WGS) entry which is preliminary data.</text>
</comment>
<name>A0A4Q7MSI4_9BACT</name>
<organism evidence="2 3">
    <name type="scientific">Pseudobacter ginsenosidimutans</name>
    <dbReference type="NCBI Taxonomy" id="661488"/>
    <lineage>
        <taxon>Bacteria</taxon>
        <taxon>Pseudomonadati</taxon>
        <taxon>Bacteroidota</taxon>
        <taxon>Chitinophagia</taxon>
        <taxon>Chitinophagales</taxon>
        <taxon>Chitinophagaceae</taxon>
        <taxon>Pseudobacter</taxon>
    </lineage>
</organism>
<evidence type="ECO:0008006" key="4">
    <source>
        <dbReference type="Google" id="ProtNLM"/>
    </source>
</evidence>
<keyword evidence="1" id="KW-0472">Membrane</keyword>
<keyword evidence="3" id="KW-1185">Reference proteome</keyword>
<reference evidence="2 3" key="1">
    <citation type="submission" date="2019-02" db="EMBL/GenBank/DDBJ databases">
        <title>Genomic Encyclopedia of Type Strains, Phase IV (KMG-IV): sequencing the most valuable type-strain genomes for metagenomic binning, comparative biology and taxonomic classification.</title>
        <authorList>
            <person name="Goeker M."/>
        </authorList>
    </citation>
    <scope>NUCLEOTIDE SEQUENCE [LARGE SCALE GENOMIC DNA]</scope>
    <source>
        <strain evidence="2 3">DSM 18116</strain>
    </source>
</reference>
<sequence length="280" mass="31662">MKNKTLRIGLWMIAIILSLLGTIYLVAWKSPKYYKLEKAYNSKDSIVPFRDYSAYANHPRPFVVEGENFVIVGAPHTRDPKNPDLRLVHQKWNRLKPTMALVEGRLGFLIPYLMDPVKQLGEGGYVKKLASKDGVPVYTWDLSKESLAVALQDSFSKEQIALGQILNPYFSNLRFGKPASPENYIQPFLKRAAYVGQEAGFKNAADVDLAWKKYFPQGPDWRDVSDEKELPGYLSSMMAASNDLRNRHLVGIVKELTAKNEKVFLICGSSHAFCVSPAFR</sequence>
<dbReference type="RefSeq" id="WP_130542248.1">
    <property type="nucleotide sequence ID" value="NZ_CP042431.1"/>
</dbReference>
<protein>
    <recommendedName>
        <fullName evidence="4">TraB family protein</fullName>
    </recommendedName>
</protein>
<gene>
    <name evidence="2" type="ORF">EV199_3683</name>
</gene>
<keyword evidence="1" id="KW-0812">Transmembrane</keyword>
<dbReference type="EMBL" id="SGXA01000002">
    <property type="protein sequence ID" value="RZS71772.1"/>
    <property type="molecule type" value="Genomic_DNA"/>
</dbReference>
<dbReference type="OrthoDB" id="1433859at2"/>
<evidence type="ECO:0000313" key="2">
    <source>
        <dbReference type="EMBL" id="RZS71772.1"/>
    </source>
</evidence>
<feature type="transmembrane region" description="Helical" evidence="1">
    <location>
        <begin position="6"/>
        <end position="28"/>
    </location>
</feature>
<dbReference type="AlphaFoldDB" id="A0A4Q7MSI4"/>
<evidence type="ECO:0000256" key="1">
    <source>
        <dbReference type="SAM" id="Phobius"/>
    </source>
</evidence>